<dbReference type="NCBIfam" id="TIGR02484">
    <property type="entry name" value="CitB"/>
    <property type="match status" value="1"/>
</dbReference>
<proteinExistence type="predicted"/>
<feature type="transmembrane region" description="Helical" evidence="1">
    <location>
        <begin position="237"/>
        <end position="255"/>
    </location>
</feature>
<dbReference type="SUPFAM" id="SSF103501">
    <property type="entry name" value="Respiratory nitrate reductase 1 gamma chain"/>
    <property type="match status" value="1"/>
</dbReference>
<feature type="transmembrane region" description="Helical" evidence="1">
    <location>
        <begin position="113"/>
        <end position="134"/>
    </location>
</feature>
<organism evidence="2">
    <name type="scientific">Sphingopyxis macrogoltabida</name>
    <name type="common">Sphingomonas macrogoltabidus</name>
    <dbReference type="NCBI Taxonomy" id="33050"/>
    <lineage>
        <taxon>Bacteria</taxon>
        <taxon>Pseudomonadati</taxon>
        <taxon>Pseudomonadota</taxon>
        <taxon>Alphaproteobacteria</taxon>
        <taxon>Sphingomonadales</taxon>
        <taxon>Sphingomonadaceae</taxon>
        <taxon>Sphingopyxis</taxon>
    </lineage>
</organism>
<keyword evidence="1" id="KW-1133">Transmembrane helix</keyword>
<feature type="transmembrane region" description="Helical" evidence="1">
    <location>
        <begin position="304"/>
        <end position="328"/>
    </location>
</feature>
<accession>D2D3B8</accession>
<feature type="transmembrane region" description="Helical" evidence="1">
    <location>
        <begin position="267"/>
        <end position="292"/>
    </location>
</feature>
<protein>
    <submittedName>
        <fullName evidence="2">FumF</fullName>
    </submittedName>
</protein>
<evidence type="ECO:0000313" key="2">
    <source>
        <dbReference type="EMBL" id="ACS27058.1"/>
    </source>
</evidence>
<dbReference type="SUPFAM" id="SSF46548">
    <property type="entry name" value="alpha-helical ferredoxin"/>
    <property type="match status" value="1"/>
</dbReference>
<dbReference type="AlphaFoldDB" id="D2D3B8"/>
<reference evidence="2" key="1">
    <citation type="journal article" date="2010" name="J. Biotechnol.">
        <title>Degradation of fumonisin B1 by the consecutive action of two bacterial enzymes.</title>
        <authorList>
            <person name="Heinl S."/>
            <person name="Hartinger D."/>
            <person name="Thamhesl M."/>
            <person name="Vekiru E."/>
            <person name="Krska R."/>
            <person name="Schatzmayr G."/>
            <person name="Moll W.-D."/>
            <person name="Grabherr R."/>
        </authorList>
    </citation>
    <scope>NUCLEOTIDE SEQUENCE</scope>
    <source>
        <strain evidence="2">MTA144</strain>
    </source>
</reference>
<dbReference type="EMBL" id="FJ426269">
    <property type="protein sequence ID" value="ACS27058.1"/>
    <property type="molecule type" value="Genomic_DNA"/>
</dbReference>
<dbReference type="InterPro" id="IPR036197">
    <property type="entry name" value="NarG-like_sf"/>
</dbReference>
<dbReference type="InterPro" id="IPR012830">
    <property type="entry name" value="Citrate_utilization_prot_B"/>
</dbReference>
<gene>
    <name evidence="2" type="primary">fumF</name>
</gene>
<feature type="transmembrane region" description="Helical" evidence="1">
    <location>
        <begin position="334"/>
        <end position="355"/>
    </location>
</feature>
<dbReference type="Gene3D" id="1.20.950.20">
    <property type="entry name" value="Transmembrane di-heme cytochromes, Chain C"/>
    <property type="match status" value="1"/>
</dbReference>
<name>D2D3B8_SPHMC</name>
<keyword evidence="1" id="KW-0472">Membrane</keyword>
<sequence length="390" mass="41848">MQDFDLVKMLSDLPSAPELEARRVMEVCNACRYCEGFCAVFPAMTLQRHFASGDLSHLANLCHSCQGCYYACQYAPPHEFGINVPKALSELRLESYEQHAWPRPVAALYRKNALIISILSAACITGVLLLAAIFNGDALFAKHASVPGGGFYNVIPYQAMIAVAATTFLYSALALAISLVRFSRTIGLGIKVLYQHVPVLRALRDAATLRYLGGSDGEGCNDADETFSTTRRKFHHALAYGFGLCFAATATGTIYDHMFGWPAPYALFSLPVVLGTVGGIGMVVGAIGLLWLKLAGEDAPRSPALLGPDVALLVLLLAIAATGLLLLAVRSTEVMGVALAVHLGVVLAFFLVMPYSKFVHGIFRLTALVRHHADREASNGFASSPPTKKG</sequence>
<feature type="transmembrane region" description="Helical" evidence="1">
    <location>
        <begin position="154"/>
        <end position="180"/>
    </location>
</feature>
<keyword evidence="1" id="KW-0812">Transmembrane</keyword>
<evidence type="ECO:0000256" key="1">
    <source>
        <dbReference type="SAM" id="Phobius"/>
    </source>
</evidence>